<name>A0A150LLL9_9BACI</name>
<comment type="caution">
    <text evidence="1">The sequence shown here is derived from an EMBL/GenBank/DDBJ whole genome shotgun (WGS) entry which is preliminary data.</text>
</comment>
<protein>
    <submittedName>
        <fullName evidence="1">Uncharacterized protein</fullName>
    </submittedName>
</protein>
<evidence type="ECO:0000313" key="1">
    <source>
        <dbReference type="EMBL" id="KYD13268.1"/>
    </source>
</evidence>
<dbReference type="AlphaFoldDB" id="A0A150LLL9"/>
<reference evidence="1 2" key="1">
    <citation type="submission" date="2016-01" db="EMBL/GenBank/DDBJ databases">
        <title>Draft Genome Sequences of Seven Thermophilic Sporeformers Isolated from Foods.</title>
        <authorList>
            <person name="Berendsen E.M."/>
            <person name="Wells-Bennik M.H."/>
            <person name="Krawcyk A.O."/>
            <person name="De Jong A."/>
            <person name="Holsappel S."/>
            <person name="Eijlander R.T."/>
            <person name="Kuipers O.P."/>
        </authorList>
    </citation>
    <scope>NUCLEOTIDE SEQUENCE [LARGE SCALE GENOMIC DNA]</scope>
    <source>
        <strain evidence="1 2">B4135</strain>
    </source>
</reference>
<dbReference type="EMBL" id="LQYT01000082">
    <property type="protein sequence ID" value="KYD13268.1"/>
    <property type="molecule type" value="Genomic_DNA"/>
</dbReference>
<gene>
    <name evidence="1" type="ORF">B4135_2931</name>
</gene>
<organism evidence="1 2">
    <name type="scientific">Caldibacillus debilis</name>
    <dbReference type="NCBI Taxonomy" id="301148"/>
    <lineage>
        <taxon>Bacteria</taxon>
        <taxon>Bacillati</taxon>
        <taxon>Bacillota</taxon>
        <taxon>Bacilli</taxon>
        <taxon>Bacillales</taxon>
        <taxon>Bacillaceae</taxon>
        <taxon>Caldibacillus</taxon>
    </lineage>
</organism>
<proteinExistence type="predicted"/>
<accession>A0A150LLL9</accession>
<sequence>MDRKVYCSNCMVSTNKKVLLFYIEKEFSIFMDSRAGMSKIFIFYVSGSFHI</sequence>
<dbReference type="STRING" id="301148.B4135_2931"/>
<evidence type="ECO:0000313" key="2">
    <source>
        <dbReference type="Proteomes" id="UP000075683"/>
    </source>
</evidence>
<dbReference type="Proteomes" id="UP000075683">
    <property type="component" value="Unassembled WGS sequence"/>
</dbReference>